<reference evidence="3" key="1">
    <citation type="submission" date="2009-08" db="EMBL/GenBank/DDBJ databases">
        <title>The complete genome of Chitinophaga pinensis DSM 2588.</title>
        <authorList>
            <consortium name="US DOE Joint Genome Institute (JGI-PGF)"/>
            <person name="Lucas S."/>
            <person name="Copeland A."/>
            <person name="Lapidus A."/>
            <person name="Glavina del Rio T."/>
            <person name="Dalin E."/>
            <person name="Tice H."/>
            <person name="Bruce D."/>
            <person name="Goodwin L."/>
            <person name="Pitluck S."/>
            <person name="Kyrpides N."/>
            <person name="Mavromatis K."/>
            <person name="Ivanova N."/>
            <person name="Mikhailova N."/>
            <person name="Sims D."/>
            <person name="Meinche L."/>
            <person name="Brettin T."/>
            <person name="Detter J.C."/>
            <person name="Han C."/>
            <person name="Larimer F."/>
            <person name="Land M."/>
            <person name="Hauser L."/>
            <person name="Markowitz V."/>
            <person name="Cheng J.-F."/>
            <person name="Hugenholtz P."/>
            <person name="Woyke T."/>
            <person name="Wu D."/>
            <person name="Spring S."/>
            <person name="Klenk H.-P."/>
            <person name="Eisen J.A."/>
        </authorList>
    </citation>
    <scope>NUCLEOTIDE SEQUENCE [LARGE SCALE GENOMIC DNA]</scope>
    <source>
        <strain evidence="3">ATCC 43595 / DSM 2588 / LMG 13176 / NBRC 15968 / NCIMB 11800 / UQM 2034</strain>
    </source>
</reference>
<dbReference type="OrthoDB" id="5505971at2"/>
<evidence type="ECO:0008006" key="4">
    <source>
        <dbReference type="Google" id="ProtNLM"/>
    </source>
</evidence>
<dbReference type="EMBL" id="CP001699">
    <property type="protein sequence ID" value="ACU61401.1"/>
    <property type="molecule type" value="Genomic_DNA"/>
</dbReference>
<accession>A0A979GVX7</accession>
<proteinExistence type="predicted"/>
<organism evidence="2 3">
    <name type="scientific">Chitinophaga pinensis (strain ATCC 43595 / DSM 2588 / LMG 13176 / NBRC 15968 / NCIMB 11800 / UQM 2034)</name>
    <dbReference type="NCBI Taxonomy" id="485918"/>
    <lineage>
        <taxon>Bacteria</taxon>
        <taxon>Pseudomonadati</taxon>
        <taxon>Bacteroidota</taxon>
        <taxon>Chitinophagia</taxon>
        <taxon>Chitinophagales</taxon>
        <taxon>Chitinophagaceae</taxon>
        <taxon>Chitinophaga</taxon>
    </lineage>
</organism>
<reference evidence="2 3" key="2">
    <citation type="journal article" date="2010" name="Stand. Genomic Sci.">
        <title>Complete genome sequence of Chitinophaga pinensis type strain (UQM 2034).</title>
        <authorList>
            <person name="Glavina Del Rio T."/>
            <person name="Abt B."/>
            <person name="Spring S."/>
            <person name="Lapidus A."/>
            <person name="Nolan M."/>
            <person name="Tice H."/>
            <person name="Copeland A."/>
            <person name="Cheng J.F."/>
            <person name="Chen F."/>
            <person name="Bruce D."/>
            <person name="Goodwin L."/>
            <person name="Pitluck S."/>
            <person name="Ivanova N."/>
            <person name="Mavromatis K."/>
            <person name="Mikhailova N."/>
            <person name="Pati A."/>
            <person name="Chen A."/>
            <person name="Palaniappan K."/>
            <person name="Land M."/>
            <person name="Hauser L."/>
            <person name="Chang Y.J."/>
            <person name="Jeffries C.D."/>
            <person name="Chain P."/>
            <person name="Saunders E."/>
            <person name="Detter J.C."/>
            <person name="Brettin T."/>
            <person name="Rohde M."/>
            <person name="Goker M."/>
            <person name="Bristow J."/>
            <person name="Eisen J.A."/>
            <person name="Markowitz V."/>
            <person name="Hugenholtz P."/>
            <person name="Kyrpides N.C."/>
            <person name="Klenk H.P."/>
            <person name="Lucas S."/>
        </authorList>
    </citation>
    <scope>NUCLEOTIDE SEQUENCE [LARGE SCALE GENOMIC DNA]</scope>
    <source>
        <strain evidence="3">ATCC 43595 / DSM 2588 / LMG 13176 / NBRC 15968 / NCIMB 11800 / UQM 2034</strain>
    </source>
</reference>
<keyword evidence="1" id="KW-0732">Signal</keyword>
<sequence>MKQLFLIVAFLFGSYSSYAQSLLNKTVSVIADRKPLAAVLDDISMQGDFHFSYVKEFIHDDSLVTVNVSNRSVKQVLDILFQGNFQFREIGNQIIIQPGTSSKEKWYVVSGQIKDATTGRPIVNASVYEGVQLISTLTDDQGYFRLRLREKERTAAMLTVSKELYRDTIMLVPGGHDQEMNATIKPAAPIQLSIVDVNQHTHVEQTFFGRFFLSSKQRMQSLNLSDFFTRQPYQYSLLPALGTHGKLGSQVVNKFSMNLIGGYTAGLSGVEIAGIFNIDQKAVKWVQVAGVFNIVGGHFSGVQVGGIHNHIMDSLKGLQVGGVSNILKYDFRGAQIGGVYNRSGSGGNGMQIGGILNSTGGPIKGAQISGAVNLAGGNIKGTQIGGVLNSTMGVMNGAQISGAINFGRDTVDGTQIGGAVNVAWQKIKGAQIAGAVNVSKEEVSGAQIAGAVNVSMDTINGTQIAGLANYTKVLKGVQIGLVNYADSSDGYSLGLINIVRKGYHQILIYNNEMLDLNIAYKSGSRKLYSLLLAGMKLGPKKAYSFGYGIGHPFPMSDRSEITTELTSQFLYVGNWNSSNSIIRLQTAWNYKLLKNVTLFAGPSFTIYYSDKLDVADPKYDAKVPAHYSPFTLGSGVTAWFGWHIGVGFF</sequence>
<evidence type="ECO:0000313" key="3">
    <source>
        <dbReference type="Proteomes" id="UP000002215"/>
    </source>
</evidence>
<name>A0A979GVX7_CHIPD</name>
<feature type="signal peptide" evidence="1">
    <location>
        <begin position="1"/>
        <end position="19"/>
    </location>
</feature>
<evidence type="ECO:0000313" key="2">
    <source>
        <dbReference type="EMBL" id="ACU61401.1"/>
    </source>
</evidence>
<dbReference type="KEGG" id="cpi:Cpin_3939"/>
<evidence type="ECO:0000256" key="1">
    <source>
        <dbReference type="SAM" id="SignalP"/>
    </source>
</evidence>
<dbReference type="Proteomes" id="UP000002215">
    <property type="component" value="Chromosome"/>
</dbReference>
<dbReference type="AlphaFoldDB" id="A0A979GVX7"/>
<dbReference type="Gene3D" id="2.60.40.1120">
    <property type="entry name" value="Carboxypeptidase-like, regulatory domain"/>
    <property type="match status" value="1"/>
</dbReference>
<protein>
    <recommendedName>
        <fullName evidence="4">Carboxypeptidase-like protein</fullName>
    </recommendedName>
</protein>
<dbReference type="InterPro" id="IPR008969">
    <property type="entry name" value="CarboxyPept-like_regulatory"/>
</dbReference>
<feature type="chain" id="PRO_5036988858" description="Carboxypeptidase-like protein" evidence="1">
    <location>
        <begin position="20"/>
        <end position="649"/>
    </location>
</feature>
<dbReference type="SUPFAM" id="SSF49464">
    <property type="entry name" value="Carboxypeptidase regulatory domain-like"/>
    <property type="match status" value="1"/>
</dbReference>
<gene>
    <name evidence="2" type="ordered locus">Cpin_3939</name>
</gene>
<dbReference type="RefSeq" id="WP_012791574.1">
    <property type="nucleotide sequence ID" value="NC_013132.1"/>
</dbReference>